<protein>
    <submittedName>
        <fullName evidence="2">Uncharacterized protein</fullName>
    </submittedName>
</protein>
<keyword evidence="3" id="KW-1185">Reference proteome</keyword>
<dbReference type="Proteomes" id="UP001178461">
    <property type="component" value="Chromosome 9"/>
</dbReference>
<feature type="region of interest" description="Disordered" evidence="1">
    <location>
        <begin position="1"/>
        <end position="106"/>
    </location>
</feature>
<evidence type="ECO:0000313" key="2">
    <source>
        <dbReference type="EMBL" id="CAI5784870.1"/>
    </source>
</evidence>
<evidence type="ECO:0000313" key="3">
    <source>
        <dbReference type="Proteomes" id="UP001178461"/>
    </source>
</evidence>
<dbReference type="AlphaFoldDB" id="A0AA35PGB8"/>
<organism evidence="2 3">
    <name type="scientific">Podarcis lilfordi</name>
    <name type="common">Lilford's wall lizard</name>
    <dbReference type="NCBI Taxonomy" id="74358"/>
    <lineage>
        <taxon>Eukaryota</taxon>
        <taxon>Metazoa</taxon>
        <taxon>Chordata</taxon>
        <taxon>Craniata</taxon>
        <taxon>Vertebrata</taxon>
        <taxon>Euteleostomi</taxon>
        <taxon>Lepidosauria</taxon>
        <taxon>Squamata</taxon>
        <taxon>Bifurcata</taxon>
        <taxon>Unidentata</taxon>
        <taxon>Episquamata</taxon>
        <taxon>Laterata</taxon>
        <taxon>Lacertibaenia</taxon>
        <taxon>Lacertidae</taxon>
        <taxon>Podarcis</taxon>
    </lineage>
</organism>
<proteinExistence type="predicted"/>
<accession>A0AA35PGB8</accession>
<name>A0AA35PGB8_9SAUR</name>
<gene>
    <name evidence="2" type="ORF">PODLI_1B011361</name>
</gene>
<evidence type="ECO:0000256" key="1">
    <source>
        <dbReference type="SAM" id="MobiDB-lite"/>
    </source>
</evidence>
<feature type="compositionally biased region" description="Basic and acidic residues" evidence="1">
    <location>
        <begin position="59"/>
        <end position="72"/>
    </location>
</feature>
<dbReference type="EMBL" id="OX395134">
    <property type="protein sequence ID" value="CAI5784870.1"/>
    <property type="molecule type" value="Genomic_DNA"/>
</dbReference>
<sequence length="106" mass="11622">MRPAERHPGACAEQNFSLGAPARMLTPPPFPQLQPLTSSTRRQLSPPAFRRASPGSARPKREAPEAFLRREVAQGGERGGLPDRGQTRRQRRKEEEDGGSAVPEPS</sequence>
<reference evidence="2" key="1">
    <citation type="submission" date="2022-12" db="EMBL/GenBank/DDBJ databases">
        <authorList>
            <person name="Alioto T."/>
            <person name="Alioto T."/>
            <person name="Gomez Garrido J."/>
        </authorList>
    </citation>
    <scope>NUCLEOTIDE SEQUENCE</scope>
</reference>